<evidence type="ECO:0000259" key="2">
    <source>
        <dbReference type="SMART" id="SM00382"/>
    </source>
</evidence>
<dbReference type="InterPro" id="IPR027417">
    <property type="entry name" value="P-loop_NTPase"/>
</dbReference>
<dbReference type="RefSeq" id="WP_111147500.1">
    <property type="nucleotide sequence ID" value="NZ_QKRB01000046.1"/>
</dbReference>
<dbReference type="Gene3D" id="3.40.50.300">
    <property type="entry name" value="P-loop containing nucleotide triphosphate hydrolases"/>
    <property type="match status" value="1"/>
</dbReference>
<evidence type="ECO:0000313" key="3">
    <source>
        <dbReference type="EMBL" id="PZD94952.1"/>
    </source>
</evidence>
<reference evidence="3 4" key="1">
    <citation type="submission" date="2018-06" db="EMBL/GenBank/DDBJ databases">
        <title>Paenibacillus imtechensis sp. nov.</title>
        <authorList>
            <person name="Pinnaka A.K."/>
            <person name="Singh H."/>
            <person name="Kaur M."/>
        </authorList>
    </citation>
    <scope>NUCLEOTIDE SEQUENCE [LARGE SCALE GENOMIC DNA]</scope>
    <source>
        <strain evidence="3 4">SMB1</strain>
    </source>
</reference>
<keyword evidence="4" id="KW-1185">Reference proteome</keyword>
<comment type="similarity">
    <text evidence="1">Belongs to the GSP E family.</text>
</comment>
<dbReference type="SMART" id="SM00382">
    <property type="entry name" value="AAA"/>
    <property type="match status" value="1"/>
</dbReference>
<dbReference type="OrthoDB" id="9810761at2"/>
<dbReference type="AlphaFoldDB" id="A0A2W1LIQ9"/>
<protein>
    <submittedName>
        <fullName evidence="3">CpaF family protein</fullName>
    </submittedName>
</protein>
<dbReference type="InterPro" id="IPR001482">
    <property type="entry name" value="T2SS/T4SS_dom"/>
</dbReference>
<dbReference type="EMBL" id="QKRB01000046">
    <property type="protein sequence ID" value="PZD94952.1"/>
    <property type="molecule type" value="Genomic_DNA"/>
</dbReference>
<comment type="caution">
    <text evidence="3">The sequence shown here is derived from an EMBL/GenBank/DDBJ whole genome shotgun (WGS) entry which is preliminary data.</text>
</comment>
<dbReference type="Gene3D" id="3.30.450.380">
    <property type="match status" value="1"/>
</dbReference>
<dbReference type="CDD" id="cd01130">
    <property type="entry name" value="VirB11-like_ATPase"/>
    <property type="match status" value="1"/>
</dbReference>
<feature type="domain" description="AAA+ ATPase" evidence="2">
    <location>
        <begin position="190"/>
        <end position="344"/>
    </location>
</feature>
<sequence>MLAEEDILLLRERVKQRIDLQGAVEDSELLGVIEQVVFEWSASRVLTAAGKHQAVRRLFHSFRGLDMLQPLLDDPAVTEIMINGHEEIFIERAGLISRYPQSFESRERLEDLIQSIVGSVNRVVNESSPIVDARLKDGSRIHVVLPPVALKGPTLTIRKFPERQLLMDDLIARGALPSEAAELLGRLVEAKYNLFISGGTGTGKTTFLNALSRFIPADERVVTIEDSAELQIRNVPNLVSLEARNANTEGKGAVTIRELIRASLRMRPDRIVVGEVRGGEALDMLQAMNTGHDGSLSTGHANSAKDMIARLETMVLSAAELPIPAIRGQIASAIDIMVHLSRLRDGSRRVTEIAEVAGFHDGDVQLNTLYRYAEHEGGAGEEMSAVGGLVPTGRGLIDTRKWEMAGFQRREVDAG</sequence>
<dbReference type="Proteomes" id="UP000249522">
    <property type="component" value="Unassembled WGS sequence"/>
</dbReference>
<accession>A0A2W1LIQ9</accession>
<dbReference type="PANTHER" id="PTHR30486:SF6">
    <property type="entry name" value="TYPE IV PILUS RETRACTATION ATPASE PILT"/>
    <property type="match status" value="1"/>
</dbReference>
<dbReference type="Pfam" id="PF00437">
    <property type="entry name" value="T2SSE"/>
    <property type="match status" value="1"/>
</dbReference>
<gene>
    <name evidence="3" type="ORF">DNH61_15015</name>
</gene>
<dbReference type="SUPFAM" id="SSF52540">
    <property type="entry name" value="P-loop containing nucleoside triphosphate hydrolases"/>
    <property type="match status" value="1"/>
</dbReference>
<evidence type="ECO:0000313" key="4">
    <source>
        <dbReference type="Proteomes" id="UP000249522"/>
    </source>
</evidence>
<proteinExistence type="inferred from homology"/>
<organism evidence="3 4">
    <name type="scientific">Paenibacillus sambharensis</name>
    <dbReference type="NCBI Taxonomy" id="1803190"/>
    <lineage>
        <taxon>Bacteria</taxon>
        <taxon>Bacillati</taxon>
        <taxon>Bacillota</taxon>
        <taxon>Bacilli</taxon>
        <taxon>Bacillales</taxon>
        <taxon>Paenibacillaceae</taxon>
        <taxon>Paenibacillus</taxon>
    </lineage>
</organism>
<dbReference type="PANTHER" id="PTHR30486">
    <property type="entry name" value="TWITCHING MOTILITY PROTEIN PILT"/>
    <property type="match status" value="1"/>
</dbReference>
<dbReference type="GO" id="GO:0016887">
    <property type="term" value="F:ATP hydrolysis activity"/>
    <property type="evidence" value="ECO:0007669"/>
    <property type="project" value="InterPro"/>
</dbReference>
<evidence type="ECO:0000256" key="1">
    <source>
        <dbReference type="ARBA" id="ARBA00006611"/>
    </source>
</evidence>
<dbReference type="InterPro" id="IPR050921">
    <property type="entry name" value="T4SS_GSP_E_ATPase"/>
</dbReference>
<dbReference type="InterPro" id="IPR003593">
    <property type="entry name" value="AAA+_ATPase"/>
</dbReference>
<name>A0A2W1LIQ9_9BACL</name>